<evidence type="ECO:0000256" key="1">
    <source>
        <dbReference type="ARBA" id="ARBA00023172"/>
    </source>
</evidence>
<dbReference type="AlphaFoldDB" id="A0A6M0SBY2"/>
<dbReference type="InterPro" id="IPR013762">
    <property type="entry name" value="Integrase-like_cat_sf"/>
</dbReference>
<dbReference type="SUPFAM" id="SSF56349">
    <property type="entry name" value="DNA breaking-rejoining enzymes"/>
    <property type="match status" value="1"/>
</dbReference>
<dbReference type="Gene3D" id="1.10.443.10">
    <property type="entry name" value="Intergrase catalytic core"/>
    <property type="match status" value="1"/>
</dbReference>
<comment type="caution">
    <text evidence="2">The sequence shown here is derived from an EMBL/GenBank/DDBJ whole genome shotgun (WGS) entry which is preliminary data.</text>
</comment>
<proteinExistence type="predicted"/>
<sequence>MFSPEKKALVYTDILEMAKKTPAELLAAANDRLKTAKIRVRIVTRVESERLYLRATLPPKPDSGKSKAYQQRIPLGVYFNPAGIKRAEVEAQRLNYELMLNQFSWSAWIEDKEASKTVTDWVKAFEIDYFTKRERNPKSETTWDKDYRLPFKRLPQNSTLTINVLEATAATYPPDTRSRQRACTAYGALARFADLDDRGLKALRGKYRPTTVNRDKVPNDVLILEWADRIPNEHWQNFYKLCACYGLRNHETFYVDLEKLKEDPIAVVQDGKTGFHLALPCPFSWWEEWFQGQDIILPTLQIKRNQDYGNRSSHYFYELKMPFTIYDLRHAHAGRMEIKGIGGTIAARSQGHSLKTHSDIYLNFMGESELRQVLQQLR</sequence>
<dbReference type="InterPro" id="IPR011010">
    <property type="entry name" value="DNA_brk_join_enz"/>
</dbReference>
<name>A0A6M0SBY2_9CYAN</name>
<keyword evidence="1" id="KW-0233">DNA recombination</keyword>
<dbReference type="GO" id="GO:0003677">
    <property type="term" value="F:DNA binding"/>
    <property type="evidence" value="ECO:0007669"/>
    <property type="project" value="InterPro"/>
</dbReference>
<gene>
    <name evidence="2" type="ORF">D0962_20740</name>
</gene>
<evidence type="ECO:0000313" key="3">
    <source>
        <dbReference type="Proteomes" id="UP000473574"/>
    </source>
</evidence>
<dbReference type="RefSeq" id="WP_163666067.1">
    <property type="nucleotide sequence ID" value="NZ_QZCE01000002.1"/>
</dbReference>
<evidence type="ECO:0000313" key="2">
    <source>
        <dbReference type="EMBL" id="NEZ65172.1"/>
    </source>
</evidence>
<reference evidence="2 3" key="1">
    <citation type="journal article" date="2020" name="Microb. Ecol.">
        <title>Ecogenomics of the Marine Benthic Filamentous Cyanobacterium Adonisia.</title>
        <authorList>
            <person name="Walter J.M."/>
            <person name="Coutinho F.H."/>
            <person name="Leomil L."/>
            <person name="Hargreaves P.I."/>
            <person name="Campeao M.E."/>
            <person name="Vieira V.V."/>
            <person name="Silva B.S."/>
            <person name="Fistarol G.O."/>
            <person name="Salomon P.S."/>
            <person name="Sawabe T."/>
            <person name="Mino S."/>
            <person name="Hosokawa M."/>
            <person name="Miyashita H."/>
            <person name="Maruyama F."/>
            <person name="van Verk M.C."/>
            <person name="Dutilh B.E."/>
            <person name="Thompson C.C."/>
            <person name="Thompson F.L."/>
        </authorList>
    </citation>
    <scope>NUCLEOTIDE SEQUENCE [LARGE SCALE GENOMIC DNA]</scope>
    <source>
        <strain evidence="2 3">CCMR0082</strain>
    </source>
</reference>
<organism evidence="2 3">
    <name type="scientific">Adonisia turfae CCMR0082</name>
    <dbReference type="NCBI Taxonomy" id="2304604"/>
    <lineage>
        <taxon>Bacteria</taxon>
        <taxon>Bacillati</taxon>
        <taxon>Cyanobacteriota</taxon>
        <taxon>Adonisia</taxon>
        <taxon>Adonisia turfae</taxon>
    </lineage>
</organism>
<accession>A0A6M0SBY2</accession>
<dbReference type="EMBL" id="QZCE01000002">
    <property type="protein sequence ID" value="NEZ65172.1"/>
    <property type="molecule type" value="Genomic_DNA"/>
</dbReference>
<protein>
    <submittedName>
        <fullName evidence="2">Uncharacterized protein</fullName>
    </submittedName>
</protein>
<dbReference type="Proteomes" id="UP000473574">
    <property type="component" value="Unassembled WGS sequence"/>
</dbReference>
<dbReference type="GO" id="GO:0006310">
    <property type="term" value="P:DNA recombination"/>
    <property type="evidence" value="ECO:0007669"/>
    <property type="project" value="UniProtKB-KW"/>
</dbReference>
<dbReference type="GO" id="GO:0015074">
    <property type="term" value="P:DNA integration"/>
    <property type="evidence" value="ECO:0007669"/>
    <property type="project" value="InterPro"/>
</dbReference>